<dbReference type="InterPro" id="IPR000573">
    <property type="entry name" value="AconitaseA/IPMdHydase_ssu_swvl"/>
</dbReference>
<evidence type="ECO:0000259" key="4">
    <source>
        <dbReference type="Pfam" id="PF00694"/>
    </source>
</evidence>
<dbReference type="InterPro" id="IPR011827">
    <property type="entry name" value="LeuD_type2/HacB/DmdB"/>
</dbReference>
<dbReference type="NCBIfam" id="TIGR02087">
    <property type="entry name" value="LEUD_arch"/>
    <property type="match status" value="1"/>
</dbReference>
<feature type="domain" description="Aconitase A/isopropylmalate dehydratase small subunit swivel" evidence="4">
    <location>
        <begin position="52"/>
        <end position="101"/>
    </location>
</feature>
<dbReference type="GO" id="GO:0009098">
    <property type="term" value="P:L-leucine biosynthetic process"/>
    <property type="evidence" value="ECO:0007669"/>
    <property type="project" value="UniProtKB-UniRule"/>
</dbReference>
<dbReference type="RefSeq" id="WP_103899287.1">
    <property type="nucleotide sequence ID" value="NZ_JALY01000292.1"/>
</dbReference>
<evidence type="ECO:0000256" key="2">
    <source>
        <dbReference type="ARBA" id="ARBA00023239"/>
    </source>
</evidence>
<dbReference type="AlphaFoldDB" id="A0A2S5E9E9"/>
<dbReference type="GO" id="GO:0003861">
    <property type="term" value="F:3-isopropylmalate dehydratase activity"/>
    <property type="evidence" value="ECO:0007669"/>
    <property type="project" value="UniProtKB-UniRule"/>
</dbReference>
<keyword evidence="6" id="KW-1185">Reference proteome</keyword>
<gene>
    <name evidence="3" type="primary">leuD</name>
    <name evidence="5" type="ORF">AA81_12915</name>
</gene>
<dbReference type="PANTHER" id="PTHR43345:SF2">
    <property type="entry name" value="3-ISOPROPYLMALATE DEHYDRATASE SMALL SUBUNIT 1"/>
    <property type="match status" value="1"/>
</dbReference>
<dbReference type="InterPro" id="IPR050075">
    <property type="entry name" value="LeuD"/>
</dbReference>
<dbReference type="EC" id="4.2.1.33" evidence="3"/>
<comment type="pathway">
    <text evidence="3">Amino-acid biosynthesis; L-leucine biosynthesis; L-leucine from 3-methyl-2-oxobutanoate: step 2/4.</text>
</comment>
<comment type="similarity">
    <text evidence="1 3">Belongs to the LeuD family. LeuD type 2 subfamily.</text>
</comment>
<dbReference type="SUPFAM" id="SSF52016">
    <property type="entry name" value="LeuD/IlvD-like"/>
    <property type="match status" value="1"/>
</dbReference>
<dbReference type="Gene3D" id="3.20.19.10">
    <property type="entry name" value="Aconitase, domain 4"/>
    <property type="match status" value="1"/>
</dbReference>
<dbReference type="HAMAP" id="MF_01032">
    <property type="entry name" value="LeuD_type2"/>
    <property type="match status" value="1"/>
</dbReference>
<dbReference type="Proteomes" id="UP000236950">
    <property type="component" value="Unassembled WGS sequence"/>
</dbReference>
<keyword evidence="3" id="KW-0028">Amino-acid biosynthesis</keyword>
<dbReference type="EMBL" id="JALY01000292">
    <property type="protein sequence ID" value="POZ89659.1"/>
    <property type="molecule type" value="Genomic_DNA"/>
</dbReference>
<dbReference type="UniPathway" id="UPA00048">
    <property type="reaction ID" value="UER00071"/>
</dbReference>
<evidence type="ECO:0000313" key="6">
    <source>
        <dbReference type="Proteomes" id="UP000236950"/>
    </source>
</evidence>
<comment type="subunit">
    <text evidence="3">Heterodimer of LeuC and LeuD.</text>
</comment>
<organism evidence="5 6">
    <name type="scientific">Petrotoga halophila DSM 16923</name>
    <dbReference type="NCBI Taxonomy" id="1122953"/>
    <lineage>
        <taxon>Bacteria</taxon>
        <taxon>Thermotogati</taxon>
        <taxon>Thermotogota</taxon>
        <taxon>Thermotogae</taxon>
        <taxon>Petrotogales</taxon>
        <taxon>Petrotogaceae</taxon>
        <taxon>Petrotoga</taxon>
    </lineage>
</organism>
<keyword evidence="3" id="KW-0100">Branched-chain amino acid biosynthesis</keyword>
<evidence type="ECO:0000313" key="5">
    <source>
        <dbReference type="EMBL" id="POZ89659.1"/>
    </source>
</evidence>
<proteinExistence type="inferred from homology"/>
<dbReference type="CDD" id="cd01577">
    <property type="entry name" value="IPMI_Swivel"/>
    <property type="match status" value="1"/>
</dbReference>
<dbReference type="InterPro" id="IPR015928">
    <property type="entry name" value="Aconitase/3IPM_dehydase_swvl"/>
</dbReference>
<evidence type="ECO:0000256" key="1">
    <source>
        <dbReference type="ARBA" id="ARBA00009869"/>
    </source>
</evidence>
<dbReference type="Pfam" id="PF00694">
    <property type="entry name" value="Aconitase_C"/>
    <property type="match status" value="1"/>
</dbReference>
<name>A0A2S5E9E9_9BACT</name>
<keyword evidence="2 3" id="KW-0456">Lyase</keyword>
<accession>A0A2S5E9E9</accession>
<protein>
    <recommendedName>
        <fullName evidence="3">3-isopropylmalate dehydratase small subunit</fullName>
        <ecNumber evidence="3">4.2.1.33</ecNumber>
    </recommendedName>
    <alternativeName>
        <fullName evidence="3">Alpha-IPM isomerase</fullName>
        <shortName evidence="3">IPMI</shortName>
    </alternativeName>
    <alternativeName>
        <fullName evidence="3">Isopropylmalate isomerase</fullName>
    </alternativeName>
</protein>
<dbReference type="PANTHER" id="PTHR43345">
    <property type="entry name" value="3-ISOPROPYLMALATE DEHYDRATASE SMALL SUBUNIT 2-RELATED-RELATED"/>
    <property type="match status" value="1"/>
</dbReference>
<dbReference type="InterPro" id="IPR033940">
    <property type="entry name" value="IPMI_Swivel"/>
</dbReference>
<comment type="function">
    <text evidence="3">Catalyzes the isomerization between 2-isopropylmalate and 3-isopropylmalate, via the formation of 2-isopropylmaleate.</text>
</comment>
<sequence>MELKGYSHKFGDDVNTDYIISGKYKFSTIDMDELSVHLMEDLRPNFYNEIKKGDFIVAGENFGCGSSREQAPLVIKHAGISAVIATSFARIFYRNSINIGLPLVEVPTNNIDEGDLLTVDLEKGIVKNLTKDEVLKIKSLPKVMLKILQSGGLVNYYKKYGTLELID</sequence>
<reference evidence="5 6" key="1">
    <citation type="submission" date="2014-01" db="EMBL/GenBank/DDBJ databases">
        <title>Comparative genomics of Petrotoga.</title>
        <authorList>
            <person name="Chow K."/>
            <person name="Charchuk R."/>
            <person name="Nesbo C.L."/>
        </authorList>
    </citation>
    <scope>NUCLEOTIDE SEQUENCE [LARGE SCALE GENOMIC DNA]</scope>
    <source>
        <strain evidence="5 6">DSM 16923</strain>
    </source>
</reference>
<comment type="catalytic activity">
    <reaction evidence="3">
        <text>(2R,3S)-3-isopropylmalate = (2S)-2-isopropylmalate</text>
        <dbReference type="Rhea" id="RHEA:32287"/>
        <dbReference type="ChEBI" id="CHEBI:1178"/>
        <dbReference type="ChEBI" id="CHEBI:35121"/>
        <dbReference type="EC" id="4.2.1.33"/>
    </reaction>
</comment>
<keyword evidence="3" id="KW-0432">Leucine biosynthesis</keyword>
<evidence type="ECO:0000256" key="3">
    <source>
        <dbReference type="HAMAP-Rule" id="MF_01032"/>
    </source>
</evidence>
<comment type="caution">
    <text evidence="5">The sequence shown here is derived from an EMBL/GenBank/DDBJ whole genome shotgun (WGS) entry which is preliminary data.</text>
</comment>